<sequence>MISIPVSDTAHARLVRASRWLCAVAYVVIVAVFASSALGGHFRAQAILKDAVTVQAPVTLDSIDEKRRKGRVSHTYQFRYAFDVDGVPYTGHFATSEDNAAPYLGDAPQVTVAYARAEPARFERLDRLQAQQGLGSVLGRLVGALLMLAGLAFLVHLLVTRRLFVRHATPTAAG</sequence>
<keyword evidence="1" id="KW-0812">Transmembrane</keyword>
<comment type="caution">
    <text evidence="2">The sequence shown here is derived from an EMBL/GenBank/DDBJ whole genome shotgun (WGS) entry which is preliminary data.</text>
</comment>
<dbReference type="RefSeq" id="WP_136003827.1">
    <property type="nucleotide sequence ID" value="NZ_SRYW01000004.1"/>
</dbReference>
<feature type="transmembrane region" description="Helical" evidence="1">
    <location>
        <begin position="137"/>
        <end position="159"/>
    </location>
</feature>
<dbReference type="Proteomes" id="UP000306631">
    <property type="component" value="Unassembled WGS sequence"/>
</dbReference>
<evidence type="ECO:0000313" key="3">
    <source>
        <dbReference type="Proteomes" id="UP000306631"/>
    </source>
</evidence>
<organism evidence="2 3">
    <name type="scientific">Stenotrophomonas maltophilia</name>
    <name type="common">Pseudomonas maltophilia</name>
    <name type="synonym">Xanthomonas maltophilia</name>
    <dbReference type="NCBI Taxonomy" id="40324"/>
    <lineage>
        <taxon>Bacteria</taxon>
        <taxon>Pseudomonadati</taxon>
        <taxon>Pseudomonadota</taxon>
        <taxon>Gammaproteobacteria</taxon>
        <taxon>Lysobacterales</taxon>
        <taxon>Lysobacteraceae</taxon>
        <taxon>Stenotrophomonas</taxon>
        <taxon>Stenotrophomonas maltophilia group</taxon>
    </lineage>
</organism>
<feature type="transmembrane region" description="Helical" evidence="1">
    <location>
        <begin position="20"/>
        <end position="42"/>
    </location>
</feature>
<gene>
    <name evidence="2" type="ORF">E5352_05630</name>
</gene>
<keyword evidence="1" id="KW-0472">Membrane</keyword>
<evidence type="ECO:0000313" key="2">
    <source>
        <dbReference type="EMBL" id="TGY35204.1"/>
    </source>
</evidence>
<accession>A0A4S2D4F2</accession>
<proteinExistence type="predicted"/>
<protein>
    <submittedName>
        <fullName evidence="2">DUF3592 domain-containing protein</fullName>
    </submittedName>
</protein>
<evidence type="ECO:0000256" key="1">
    <source>
        <dbReference type="SAM" id="Phobius"/>
    </source>
</evidence>
<keyword evidence="1" id="KW-1133">Transmembrane helix</keyword>
<dbReference type="OrthoDB" id="6039336at2"/>
<reference evidence="2 3" key="1">
    <citation type="submission" date="2019-04" db="EMBL/GenBank/DDBJ databases">
        <title>Microbes associate with the intestines of laboratory mice.</title>
        <authorList>
            <person name="Navarre W."/>
            <person name="Wong E."/>
            <person name="Huang K."/>
            <person name="Tropini C."/>
            <person name="Ng K."/>
            <person name="Yu B."/>
        </authorList>
    </citation>
    <scope>NUCLEOTIDE SEQUENCE [LARGE SCALE GENOMIC DNA]</scope>
    <source>
        <strain evidence="2 3">NM62_B4-13</strain>
    </source>
</reference>
<dbReference type="AlphaFoldDB" id="A0A4S2D4F2"/>
<dbReference type="EMBL" id="SRYW01000004">
    <property type="protein sequence ID" value="TGY35204.1"/>
    <property type="molecule type" value="Genomic_DNA"/>
</dbReference>
<name>A0A4S2D4F2_STEMA</name>